<feature type="chain" id="PRO_5045718320" description="DUF4352 domain-containing protein" evidence="3">
    <location>
        <begin position="20"/>
        <end position="239"/>
    </location>
</feature>
<feature type="signal peptide" evidence="3">
    <location>
        <begin position="1"/>
        <end position="19"/>
    </location>
</feature>
<feature type="region of interest" description="Disordered" evidence="2">
    <location>
        <begin position="27"/>
        <end position="94"/>
    </location>
</feature>
<name>A0ABS6JZD0_9BACI</name>
<accession>A0ABS6JZD0</accession>
<gene>
    <name evidence="4" type="ORF">KS407_20625</name>
</gene>
<dbReference type="RefSeq" id="WP_088073849.1">
    <property type="nucleotide sequence ID" value="NZ_JAHQCR010000087.1"/>
</dbReference>
<evidence type="ECO:0000313" key="4">
    <source>
        <dbReference type="EMBL" id="MBU9723828.1"/>
    </source>
</evidence>
<dbReference type="Proteomes" id="UP000790580">
    <property type="component" value="Unassembled WGS sequence"/>
</dbReference>
<evidence type="ECO:0000313" key="5">
    <source>
        <dbReference type="Proteomes" id="UP000790580"/>
    </source>
</evidence>
<sequence>MKKLLLNSILVAAALVLIAGCGEEASIESVDTDADSQENTATETGTEAEDDAGTEDQDATEESSADNDASEEEEASEEENSDEEENTDIGTRSNPLTIGERVSIEYFDIFHGNVSMEIEMLEVISGDEAWDMVREGNQFNEEPGEGQEYILAKFHVAINEVEEEPFDLYHAQFDAVSTSGNTYDDFISVSGLEPDLSNELYEGADREGYTYFLVDKHDEAPLIAYQRRGDAEVWFELRP</sequence>
<evidence type="ECO:0000256" key="2">
    <source>
        <dbReference type="SAM" id="MobiDB-lite"/>
    </source>
</evidence>
<keyword evidence="1 3" id="KW-0732">Signal</keyword>
<evidence type="ECO:0000256" key="1">
    <source>
        <dbReference type="ARBA" id="ARBA00022729"/>
    </source>
</evidence>
<dbReference type="Gene3D" id="2.60.40.1240">
    <property type="match status" value="1"/>
</dbReference>
<reference evidence="4 5" key="1">
    <citation type="submission" date="2021-06" db="EMBL/GenBank/DDBJ databases">
        <title>Bacillus sp. RD4P76, an endophyte from a halophyte.</title>
        <authorList>
            <person name="Sun J.-Q."/>
        </authorList>
    </citation>
    <scope>NUCLEOTIDE SEQUENCE [LARGE SCALE GENOMIC DNA]</scope>
    <source>
        <strain evidence="4 5">JCM 17098</strain>
    </source>
</reference>
<dbReference type="EMBL" id="JAHQCR010000087">
    <property type="protein sequence ID" value="MBU9723828.1"/>
    <property type="molecule type" value="Genomic_DNA"/>
</dbReference>
<dbReference type="InterPro" id="IPR029050">
    <property type="entry name" value="Immunoprotect_excell_Ig-like"/>
</dbReference>
<dbReference type="PROSITE" id="PS51257">
    <property type="entry name" value="PROKAR_LIPOPROTEIN"/>
    <property type="match status" value="1"/>
</dbReference>
<feature type="compositionally biased region" description="Acidic residues" evidence="2">
    <location>
        <begin position="46"/>
        <end position="87"/>
    </location>
</feature>
<organism evidence="4 5">
    <name type="scientific">Evansella alkalicola</name>
    <dbReference type="NCBI Taxonomy" id="745819"/>
    <lineage>
        <taxon>Bacteria</taxon>
        <taxon>Bacillati</taxon>
        <taxon>Bacillota</taxon>
        <taxon>Bacilli</taxon>
        <taxon>Bacillales</taxon>
        <taxon>Bacillaceae</taxon>
        <taxon>Evansella</taxon>
    </lineage>
</organism>
<comment type="caution">
    <text evidence="4">The sequence shown here is derived from an EMBL/GenBank/DDBJ whole genome shotgun (WGS) entry which is preliminary data.</text>
</comment>
<evidence type="ECO:0000256" key="3">
    <source>
        <dbReference type="SAM" id="SignalP"/>
    </source>
</evidence>
<evidence type="ECO:0008006" key="6">
    <source>
        <dbReference type="Google" id="ProtNLM"/>
    </source>
</evidence>
<protein>
    <recommendedName>
        <fullName evidence="6">DUF4352 domain-containing protein</fullName>
    </recommendedName>
</protein>
<keyword evidence="5" id="KW-1185">Reference proteome</keyword>
<proteinExistence type="predicted"/>